<evidence type="ECO:0000256" key="9">
    <source>
        <dbReference type="ARBA" id="ARBA00023125"/>
    </source>
</evidence>
<evidence type="ECO:0000256" key="6">
    <source>
        <dbReference type="ARBA" id="ARBA00023004"/>
    </source>
</evidence>
<evidence type="ECO:0000256" key="5">
    <source>
        <dbReference type="ARBA" id="ARBA00022723"/>
    </source>
</evidence>
<dbReference type="GO" id="GO:0045454">
    <property type="term" value="P:cell redox homeostasis"/>
    <property type="evidence" value="ECO:0007669"/>
    <property type="project" value="TreeGrafter"/>
</dbReference>
<keyword evidence="15" id="KW-0614">Plasmid</keyword>
<dbReference type="GO" id="GO:0051539">
    <property type="term" value="F:4 iron, 4 sulfur cluster binding"/>
    <property type="evidence" value="ECO:0007669"/>
    <property type="project" value="UniProtKB-UniRule"/>
</dbReference>
<feature type="compositionally biased region" description="Basic and acidic residues" evidence="13">
    <location>
        <begin position="243"/>
        <end position="253"/>
    </location>
</feature>
<feature type="binding site" evidence="12">
    <location>
        <position position="200"/>
    </location>
    <ligand>
        <name>[4Fe-4S] cluster</name>
        <dbReference type="ChEBI" id="CHEBI:49883"/>
    </ligand>
</feature>
<dbReference type="GO" id="GO:0047134">
    <property type="term" value="F:protein-disulfide reductase [NAD(P)H] activity"/>
    <property type="evidence" value="ECO:0007669"/>
    <property type="project" value="TreeGrafter"/>
</dbReference>
<dbReference type="OrthoDB" id="4446654at2"/>
<evidence type="ECO:0000256" key="4">
    <source>
        <dbReference type="ARBA" id="ARBA00022490"/>
    </source>
</evidence>
<dbReference type="GO" id="GO:0005737">
    <property type="term" value="C:cytoplasm"/>
    <property type="evidence" value="ECO:0007669"/>
    <property type="project" value="UniProtKB-SubCell"/>
</dbReference>
<dbReference type="HAMAP" id="MF_01479">
    <property type="entry name" value="WhiB"/>
    <property type="match status" value="1"/>
</dbReference>
<dbReference type="Pfam" id="PF02467">
    <property type="entry name" value="Whib"/>
    <property type="match status" value="1"/>
</dbReference>
<evidence type="ECO:0000256" key="10">
    <source>
        <dbReference type="ARBA" id="ARBA00023157"/>
    </source>
</evidence>
<dbReference type="PANTHER" id="PTHR38839">
    <property type="entry name" value="TRANSCRIPTIONAL REGULATOR WHID-RELATED"/>
    <property type="match status" value="1"/>
</dbReference>
<comment type="similarity">
    <text evidence="2 12">Belongs to the WhiB family.</text>
</comment>
<reference evidence="15 16" key="1">
    <citation type="submission" date="2017-05" db="EMBL/GenBank/DDBJ databases">
        <title>Isolation of Rhodococcus sp. S2-17 biodegrading of BP-3.</title>
        <authorList>
            <person name="Lee Y."/>
            <person name="Kim K.H."/>
            <person name="Chun B.H."/>
            <person name="Jung H.S."/>
            <person name="Jeon C.O."/>
        </authorList>
    </citation>
    <scope>NUCLEOTIDE SEQUENCE [LARGE SCALE GENOMIC DNA]</scope>
    <source>
        <strain evidence="15 16">S2-17</strain>
        <plasmid evidence="16">prb98</plasmid>
    </source>
</reference>
<proteinExistence type="inferred from homology"/>
<evidence type="ECO:0000256" key="13">
    <source>
        <dbReference type="SAM" id="MobiDB-lite"/>
    </source>
</evidence>
<evidence type="ECO:0000256" key="2">
    <source>
        <dbReference type="ARBA" id="ARBA00006597"/>
    </source>
</evidence>
<organism evidence="15 16">
    <name type="scientific">Rhodococcus oxybenzonivorans</name>
    <dbReference type="NCBI Taxonomy" id="1990687"/>
    <lineage>
        <taxon>Bacteria</taxon>
        <taxon>Bacillati</taxon>
        <taxon>Actinomycetota</taxon>
        <taxon>Actinomycetes</taxon>
        <taxon>Mycobacteriales</taxon>
        <taxon>Nocardiaceae</taxon>
        <taxon>Rhodococcus</taxon>
    </lineage>
</organism>
<dbReference type="InterPro" id="IPR003482">
    <property type="entry name" value="Whib"/>
</dbReference>
<dbReference type="GO" id="GO:0045892">
    <property type="term" value="P:negative regulation of DNA-templated transcription"/>
    <property type="evidence" value="ECO:0007669"/>
    <property type="project" value="TreeGrafter"/>
</dbReference>
<dbReference type="Proteomes" id="UP000245711">
    <property type="component" value="Plasmid pRB98"/>
</dbReference>
<keyword evidence="7 12" id="KW-0411">Iron-sulfur</keyword>
<evidence type="ECO:0000256" key="11">
    <source>
        <dbReference type="ARBA" id="ARBA00023163"/>
    </source>
</evidence>
<geneLocation type="plasmid" evidence="16">
    <name>prb98</name>
</geneLocation>
<feature type="region of interest" description="Disordered" evidence="13">
    <location>
        <begin position="1"/>
        <end position="29"/>
    </location>
</feature>
<dbReference type="InterPro" id="IPR034768">
    <property type="entry name" value="4FE4S_WBL"/>
</dbReference>
<protein>
    <recommendedName>
        <fullName evidence="12">Transcriptional regulator WhiB</fullName>
    </recommendedName>
</protein>
<keyword evidence="3 12" id="KW-0004">4Fe-4S</keyword>
<comment type="subcellular location">
    <subcellularLocation>
        <location evidence="1 12">Cytoplasm</location>
    </subcellularLocation>
</comment>
<evidence type="ECO:0000256" key="3">
    <source>
        <dbReference type="ARBA" id="ARBA00022485"/>
    </source>
</evidence>
<gene>
    <name evidence="12" type="primary">whiB</name>
    <name evidence="15" type="ORF">CBI38_30815</name>
</gene>
<keyword evidence="5 12" id="KW-0479">Metal-binding</keyword>
<dbReference type="GO" id="GO:0003677">
    <property type="term" value="F:DNA binding"/>
    <property type="evidence" value="ECO:0007669"/>
    <property type="project" value="UniProtKB-UniRule"/>
</dbReference>
<dbReference type="EMBL" id="CP021355">
    <property type="protein sequence ID" value="AWK75995.1"/>
    <property type="molecule type" value="Genomic_DNA"/>
</dbReference>
<feature type="binding site" evidence="12">
    <location>
        <position position="209"/>
    </location>
    <ligand>
        <name>[4Fe-4S] cluster</name>
        <dbReference type="ChEBI" id="CHEBI:49883"/>
    </ligand>
</feature>
<keyword evidence="8 12" id="KW-0805">Transcription regulation</keyword>
<feature type="binding site" evidence="12">
    <location>
        <position position="203"/>
    </location>
    <ligand>
        <name>[4Fe-4S] cluster</name>
        <dbReference type="ChEBI" id="CHEBI:49883"/>
    </ligand>
</feature>
<dbReference type="KEGG" id="roz:CBI38_30815"/>
<comment type="PTM">
    <text evidence="12">Upon Fe-S cluster removal intramolecular disulfide bonds are formed.</text>
</comment>
<evidence type="ECO:0000256" key="12">
    <source>
        <dbReference type="HAMAP-Rule" id="MF_01479"/>
    </source>
</evidence>
<keyword evidence="4 12" id="KW-0963">Cytoplasm</keyword>
<feature type="domain" description="4Fe-4S Wbl-type" evidence="14">
    <location>
        <begin position="169"/>
        <end position="233"/>
    </location>
</feature>
<evidence type="ECO:0000259" key="14">
    <source>
        <dbReference type="PROSITE" id="PS51674"/>
    </source>
</evidence>
<keyword evidence="16" id="KW-1185">Reference proteome</keyword>
<keyword evidence="6 12" id="KW-0408">Iron</keyword>
<keyword evidence="9 12" id="KW-0238">DNA-binding</keyword>
<dbReference type="AlphaFoldDB" id="A0A2S2C548"/>
<dbReference type="PROSITE" id="PS51674">
    <property type="entry name" value="4FE4S_WBL"/>
    <property type="match status" value="1"/>
</dbReference>
<evidence type="ECO:0000313" key="15">
    <source>
        <dbReference type="EMBL" id="AWK75995.1"/>
    </source>
</evidence>
<comment type="cofactor">
    <cofactor evidence="12">
        <name>[4Fe-4S] cluster</name>
        <dbReference type="ChEBI" id="CHEBI:49883"/>
    </cofactor>
    <text evidence="12">Binds 1 [4Fe-4S] cluster per subunit. Following nitrosylation of the [4Fe-4S] cluster binds 1 [4Fe-8(NO)] cluster per subunit.</text>
</comment>
<evidence type="ECO:0000256" key="1">
    <source>
        <dbReference type="ARBA" id="ARBA00004496"/>
    </source>
</evidence>
<name>A0A2S2C548_9NOCA</name>
<comment type="PTM">
    <text evidence="12">The Fe-S cluster can be nitrosylated by nitric oxide (NO).</text>
</comment>
<evidence type="ECO:0000256" key="8">
    <source>
        <dbReference type="ARBA" id="ARBA00023015"/>
    </source>
</evidence>
<evidence type="ECO:0000256" key="7">
    <source>
        <dbReference type="ARBA" id="ARBA00023014"/>
    </source>
</evidence>
<comment type="function">
    <text evidence="12">Acts as a transcriptional regulator. Probably redox-responsive. The apo- but not holo-form probably binds DNA.</text>
</comment>
<feature type="compositionally biased region" description="Basic residues" evidence="13">
    <location>
        <begin position="232"/>
        <end position="242"/>
    </location>
</feature>
<evidence type="ECO:0000313" key="16">
    <source>
        <dbReference type="Proteomes" id="UP000245711"/>
    </source>
</evidence>
<dbReference type="GO" id="GO:0035731">
    <property type="term" value="F:dinitrosyl-iron complex binding"/>
    <property type="evidence" value="ECO:0007669"/>
    <property type="project" value="UniProtKB-UniRule"/>
</dbReference>
<dbReference type="GO" id="GO:0046872">
    <property type="term" value="F:metal ion binding"/>
    <property type="evidence" value="ECO:0007669"/>
    <property type="project" value="UniProtKB-KW"/>
</dbReference>
<keyword evidence="11 12" id="KW-0804">Transcription</keyword>
<sequence>MVSGCPFMEAGATDDTGPSTVRRETSPHRADVTCIAVPPDVAKGLSCRPTPPQYPDEGLRRRPRTHSCCPPRLQFWPSSAPAAMTPASMLSSMWRAVATSASPPQLYESCRGRLRIAVAVSNIPVQQRICRAATAAVVSMDRNPPLSIPKDPPLVAVTVDSGEWRVRAACRGADLSVFFSPDGERRGARDRRGARARQICQVCPVLVRCRDHALTVGESYGVWGGMTESDRRKHTHRARRGERRPLGSFHERPVGAASGVRRAAFTGSFDRAYTGGASRGRPTTG</sequence>
<feature type="region of interest" description="Disordered" evidence="13">
    <location>
        <begin position="230"/>
        <end position="253"/>
    </location>
</feature>
<feature type="binding site" evidence="12">
    <location>
        <position position="170"/>
    </location>
    <ligand>
        <name>[4Fe-4S] cluster</name>
        <dbReference type="ChEBI" id="CHEBI:49883"/>
    </ligand>
</feature>
<keyword evidence="10 12" id="KW-1015">Disulfide bond</keyword>
<dbReference type="PANTHER" id="PTHR38839:SF5">
    <property type="entry name" value="TRANSCRIPTIONAL REGULATOR WHID"/>
    <property type="match status" value="1"/>
</dbReference>
<accession>A0A2S2C548</accession>